<dbReference type="EMBL" id="BAABRP010000001">
    <property type="protein sequence ID" value="GAA5511923.1"/>
    <property type="molecule type" value="Genomic_DNA"/>
</dbReference>
<evidence type="ECO:0000313" key="1">
    <source>
        <dbReference type="EMBL" id="GAA5511923.1"/>
    </source>
</evidence>
<dbReference type="InterPro" id="IPR027417">
    <property type="entry name" value="P-loop_NTPase"/>
</dbReference>
<reference evidence="1 2" key="1">
    <citation type="submission" date="2024-02" db="EMBL/GenBank/DDBJ databases">
        <title>Deinococcus carri NBRC 110142.</title>
        <authorList>
            <person name="Ichikawa N."/>
            <person name="Katano-Makiyama Y."/>
            <person name="Hidaka K."/>
        </authorList>
    </citation>
    <scope>NUCLEOTIDE SEQUENCE [LARGE SCALE GENOMIC DNA]</scope>
    <source>
        <strain evidence="1 2">NBRC 110142</strain>
    </source>
</reference>
<comment type="caution">
    <text evidence="1">The sequence shown here is derived from an EMBL/GenBank/DDBJ whole genome shotgun (WGS) entry which is preliminary data.</text>
</comment>
<dbReference type="Proteomes" id="UP001401887">
    <property type="component" value="Unassembled WGS sequence"/>
</dbReference>
<dbReference type="RefSeq" id="WP_345460753.1">
    <property type="nucleotide sequence ID" value="NZ_BAABRP010000001.1"/>
</dbReference>
<dbReference type="Pfam" id="PF13238">
    <property type="entry name" value="AAA_18"/>
    <property type="match status" value="1"/>
</dbReference>
<name>A0ABP9W5Y0_9DEIO</name>
<sequence length="160" mass="17723">MPNVLITGMSGTGKTTVLEQLRSRGCETVDTDADGWCEWGTLPGEADAGWLWREDPMRELLARPRSVPLFVGGCVANQGKFYPQFDHIVLLSAPWEVMRERLRQRTGNPYGKSDAEQAEILHHLREVEPLLRAGADVELDSSRHTVDELVGALLALDTVG</sequence>
<accession>A0ABP9W5Y0</accession>
<evidence type="ECO:0008006" key="3">
    <source>
        <dbReference type="Google" id="ProtNLM"/>
    </source>
</evidence>
<evidence type="ECO:0000313" key="2">
    <source>
        <dbReference type="Proteomes" id="UP001401887"/>
    </source>
</evidence>
<organism evidence="1 2">
    <name type="scientific">Deinococcus carri</name>
    <dbReference type="NCBI Taxonomy" id="1211323"/>
    <lineage>
        <taxon>Bacteria</taxon>
        <taxon>Thermotogati</taxon>
        <taxon>Deinococcota</taxon>
        <taxon>Deinococci</taxon>
        <taxon>Deinococcales</taxon>
        <taxon>Deinococcaceae</taxon>
        <taxon>Deinococcus</taxon>
    </lineage>
</organism>
<dbReference type="Gene3D" id="3.40.50.300">
    <property type="entry name" value="P-loop containing nucleotide triphosphate hydrolases"/>
    <property type="match status" value="1"/>
</dbReference>
<gene>
    <name evidence="1" type="ORF">Dcar01_00637</name>
</gene>
<proteinExistence type="predicted"/>
<dbReference type="SUPFAM" id="SSF52540">
    <property type="entry name" value="P-loop containing nucleoside triphosphate hydrolases"/>
    <property type="match status" value="1"/>
</dbReference>
<protein>
    <recommendedName>
        <fullName evidence="3">Shikimate kinase</fullName>
    </recommendedName>
</protein>
<keyword evidence="2" id="KW-1185">Reference proteome</keyword>